<dbReference type="InterPro" id="IPR009833">
    <property type="entry name" value="DUF1398"/>
</dbReference>
<organism evidence="2 3">
    <name type="scientific">Chishuiella changwenlii</name>
    <dbReference type="NCBI Taxonomy" id="1434701"/>
    <lineage>
        <taxon>Bacteria</taxon>
        <taxon>Pseudomonadati</taxon>
        <taxon>Bacteroidota</taxon>
        <taxon>Flavobacteriia</taxon>
        <taxon>Flavobacteriales</taxon>
        <taxon>Weeksellaceae</taxon>
        <taxon>Chishuiella</taxon>
    </lineage>
</organism>
<reference evidence="4" key="4">
    <citation type="journal article" date="2019" name="Int. J. Syst. Evol. Microbiol.">
        <title>The Global Catalogue of Microorganisms (GCM) 10K type strain sequencing project: providing services to taxonomists for standard genome sequencing and annotation.</title>
        <authorList>
            <consortium name="The Broad Institute Genomics Platform"/>
            <consortium name="The Broad Institute Genome Sequencing Center for Infectious Disease"/>
            <person name="Wu L."/>
            <person name="Ma J."/>
        </authorList>
    </citation>
    <scope>NUCLEOTIDE SEQUENCE [LARGE SCALE GENOMIC DNA]</scope>
    <source>
        <strain evidence="4">CGMCC 1.12707</strain>
    </source>
</reference>
<protein>
    <submittedName>
        <fullName evidence="2">Uncharacterized conserved protein YbcV, DUF1398 family</fullName>
    </submittedName>
</protein>
<dbReference type="EMBL" id="FRBH01000009">
    <property type="protein sequence ID" value="SHL41444.1"/>
    <property type="molecule type" value="Genomic_DNA"/>
</dbReference>
<reference evidence="3" key="3">
    <citation type="submission" date="2016-11" db="EMBL/GenBank/DDBJ databases">
        <authorList>
            <person name="Varghese N."/>
            <person name="Submissions S."/>
        </authorList>
    </citation>
    <scope>NUCLEOTIDE SEQUENCE [LARGE SCALE GENOMIC DNA]</scope>
    <source>
        <strain evidence="3">DSM 27989</strain>
    </source>
</reference>
<evidence type="ECO:0000313" key="4">
    <source>
        <dbReference type="Proteomes" id="UP000650994"/>
    </source>
</evidence>
<proteinExistence type="predicted"/>
<reference evidence="1" key="5">
    <citation type="submission" date="2024-05" db="EMBL/GenBank/DDBJ databases">
        <authorList>
            <person name="Sun Q."/>
            <person name="Zhou Y."/>
        </authorList>
    </citation>
    <scope>NUCLEOTIDE SEQUENCE</scope>
    <source>
        <strain evidence="1">CGMCC 1.12707</strain>
    </source>
</reference>
<dbReference type="InterPro" id="IPR036696">
    <property type="entry name" value="YdfO-like_sf"/>
</dbReference>
<dbReference type="EMBL" id="BMFL01000003">
    <property type="protein sequence ID" value="GGE90147.1"/>
    <property type="molecule type" value="Genomic_DNA"/>
</dbReference>
<dbReference type="SUPFAM" id="SSF160419">
    <property type="entry name" value="YdfO-like"/>
    <property type="match status" value="1"/>
</dbReference>
<evidence type="ECO:0000313" key="1">
    <source>
        <dbReference type="EMBL" id="GGE90147.1"/>
    </source>
</evidence>
<dbReference type="AlphaFoldDB" id="A0A1M7AFL1"/>
<dbReference type="RefSeq" id="WP_072932879.1">
    <property type="nucleotide sequence ID" value="NZ_BMFL01000003.1"/>
</dbReference>
<dbReference type="Proteomes" id="UP000650994">
    <property type="component" value="Unassembled WGS sequence"/>
</dbReference>
<reference evidence="2" key="2">
    <citation type="submission" date="2016-11" db="EMBL/GenBank/DDBJ databases">
        <authorList>
            <person name="Jaros S."/>
            <person name="Januszkiewicz K."/>
            <person name="Wedrychowicz H."/>
        </authorList>
    </citation>
    <scope>NUCLEOTIDE SEQUENCE [LARGE SCALE GENOMIC DNA]</scope>
    <source>
        <strain evidence="2">DSM 27989</strain>
    </source>
</reference>
<evidence type="ECO:0000313" key="3">
    <source>
        <dbReference type="Proteomes" id="UP000184120"/>
    </source>
</evidence>
<dbReference type="OrthoDB" id="1550456at2"/>
<dbReference type="Pfam" id="PF07166">
    <property type="entry name" value="DUF1398"/>
    <property type="match status" value="1"/>
</dbReference>
<evidence type="ECO:0000313" key="2">
    <source>
        <dbReference type="EMBL" id="SHL41444.1"/>
    </source>
</evidence>
<sequence length="129" mass="15172">MFTIKQIEEAHNKMTSGADFPKYIQEIKQLGVTSFETFVKDGHTIYYSDNDYKTISEPLYNSLVIKNESDKKQFINYLKIHQNGETDFFTFCDHCAETGIEKWIMNLDEMTCTYYNIKNNEILVEEIPV</sequence>
<dbReference type="STRING" id="1434701.SAMN05443634_1099"/>
<keyword evidence="4" id="KW-1185">Reference proteome</keyword>
<name>A0A1M7AFL1_9FLAO</name>
<reference evidence="1" key="1">
    <citation type="journal article" date="2014" name="Int. J. Syst. Evol. Microbiol.">
        <title>Complete genome of a new Firmicutes species belonging to the dominant human colonic microbiota ('Ruminococcus bicirculans') reveals two chromosomes and a selective capacity to utilize plant glucans.</title>
        <authorList>
            <consortium name="NISC Comparative Sequencing Program"/>
            <person name="Wegmann U."/>
            <person name="Louis P."/>
            <person name="Goesmann A."/>
            <person name="Henrissat B."/>
            <person name="Duncan S.H."/>
            <person name="Flint H.J."/>
        </authorList>
    </citation>
    <scope>NUCLEOTIDE SEQUENCE</scope>
    <source>
        <strain evidence="1">CGMCC 1.12707</strain>
    </source>
</reference>
<gene>
    <name evidence="1" type="ORF">GCM10010984_04780</name>
    <name evidence="2" type="ORF">SAMN05443634_1099</name>
</gene>
<dbReference type="Gene3D" id="3.30.1810.10">
    <property type="entry name" value="YdfO-like"/>
    <property type="match status" value="1"/>
</dbReference>
<accession>A0A1M7AFL1</accession>
<dbReference type="Proteomes" id="UP000184120">
    <property type="component" value="Unassembled WGS sequence"/>
</dbReference>